<organism evidence="7 8">
    <name type="scientific">Bordetella pertussis (strain ATCC 9797 / DSM 5571 / CCUG 30873 / LMG 14455 / NCTC 10739 / 18323)</name>
    <dbReference type="NCBI Taxonomy" id="568706"/>
    <lineage>
        <taxon>Bacteria</taxon>
        <taxon>Pseudomonadati</taxon>
        <taxon>Pseudomonadota</taxon>
        <taxon>Betaproteobacteria</taxon>
        <taxon>Burkholderiales</taxon>
        <taxon>Alcaligenaceae</taxon>
        <taxon>Bordetella</taxon>
    </lineage>
</organism>
<evidence type="ECO:0000256" key="2">
    <source>
        <dbReference type="ARBA" id="ARBA00022517"/>
    </source>
</evidence>
<comment type="similarity">
    <text evidence="5">Belongs to the DarP family.</text>
</comment>
<dbReference type="AlphaFoldDB" id="A0A0T7CPE8"/>
<evidence type="ECO:0000256" key="1">
    <source>
        <dbReference type="ARBA" id="ARBA00022490"/>
    </source>
</evidence>
<comment type="function">
    <text evidence="5">Member of a network of 50S ribosomal subunit biogenesis factors which assembles along the 30S-50S interface, preventing incorrect 23S rRNA structures from forming. Promotes peptidyl transferase center (PTC) maturation.</text>
</comment>
<dbReference type="SUPFAM" id="SSF158710">
    <property type="entry name" value="PSPTO4464-like"/>
    <property type="match status" value="1"/>
</dbReference>
<dbReference type="InterPro" id="IPR023153">
    <property type="entry name" value="DarP_sf"/>
</dbReference>
<dbReference type="InterPro" id="IPR006839">
    <property type="entry name" value="DarP"/>
</dbReference>
<evidence type="ECO:0000313" key="7">
    <source>
        <dbReference type="EMBL" id="CCJ64300.1"/>
    </source>
</evidence>
<dbReference type="HOGENOM" id="CLU_106757_1_0_4"/>
<evidence type="ECO:0000256" key="4">
    <source>
        <dbReference type="ARBA" id="ARBA00022884"/>
    </source>
</evidence>
<dbReference type="CDD" id="cd16331">
    <property type="entry name" value="YjgA-like"/>
    <property type="match status" value="1"/>
</dbReference>
<protein>
    <recommendedName>
        <fullName evidence="5">Dual-action ribosomal maturation protein DarP</fullName>
    </recommendedName>
    <alternativeName>
        <fullName evidence="5">Large ribosomal subunit assembly factor DarP</fullName>
    </alternativeName>
</protein>
<keyword evidence="2 5" id="KW-0690">Ribosome biogenesis</keyword>
<proteinExistence type="inferred from homology"/>
<dbReference type="Proteomes" id="UP000005250">
    <property type="component" value="Chromosome"/>
</dbReference>
<dbReference type="EMBL" id="HE965805">
    <property type="protein sequence ID" value="CCJ64300.1"/>
    <property type="molecule type" value="Genomic_DNA"/>
</dbReference>
<dbReference type="Gene3D" id="1.10.60.30">
    <property type="entry name" value="PSPTO4464-like domains"/>
    <property type="match status" value="2"/>
</dbReference>
<comment type="subcellular location">
    <subcellularLocation>
        <location evidence="5">Cytoplasm</location>
    </subcellularLocation>
    <text evidence="5">Associates with late stage pre-50S ribosomal subunits.</text>
</comment>
<reference evidence="7 8" key="1">
    <citation type="journal article" date="2012" name="BMC Genomics">
        <title>Comparative genomics of the classical Bordetella subspecies: the evolution and exchange of virulence-associated diversity amongst closely related pathogens.</title>
        <authorList>
            <person name="Park J."/>
            <person name="Zhang Y."/>
            <person name="Buboltz A.M."/>
            <person name="Zhang X."/>
            <person name="Schuster S.C."/>
            <person name="Ahuja U."/>
            <person name="Liu M."/>
            <person name="Miller J.F."/>
            <person name="Sebaihia M."/>
            <person name="Bentley S.D."/>
            <person name="Parkhill J."/>
            <person name="Harvill E.T."/>
        </authorList>
    </citation>
    <scope>NUCLEOTIDE SEQUENCE [LARGE SCALE GENOMIC DNA]</scope>
    <source>
        <strain evidence="8">ATCC 9797 / DSM 5571 / CCUG 30873 / LMG 14455 / NCTC 10739 / 18323</strain>
    </source>
</reference>
<evidence type="ECO:0000256" key="3">
    <source>
        <dbReference type="ARBA" id="ARBA00022730"/>
    </source>
</evidence>
<name>A0A0T7CPE8_BORP1</name>
<dbReference type="PANTHER" id="PTHR38101">
    <property type="entry name" value="UPF0307 PROTEIN YJGA"/>
    <property type="match status" value="1"/>
</dbReference>
<dbReference type="PIRSF" id="PIRSF016183">
    <property type="entry name" value="UCP016183"/>
    <property type="match status" value="1"/>
</dbReference>
<dbReference type="HAMAP" id="MF_00765">
    <property type="entry name" value="DarP"/>
    <property type="match status" value="1"/>
</dbReference>
<keyword evidence="1 5" id="KW-0963">Cytoplasm</keyword>
<evidence type="ECO:0000256" key="6">
    <source>
        <dbReference type="SAM" id="MobiDB-lite"/>
    </source>
</evidence>
<dbReference type="Pfam" id="PF04751">
    <property type="entry name" value="DarP"/>
    <property type="match status" value="1"/>
</dbReference>
<evidence type="ECO:0000256" key="5">
    <source>
        <dbReference type="HAMAP-Rule" id="MF_00765"/>
    </source>
</evidence>
<dbReference type="GO" id="GO:0005829">
    <property type="term" value="C:cytosol"/>
    <property type="evidence" value="ECO:0007669"/>
    <property type="project" value="TreeGrafter"/>
</dbReference>
<evidence type="ECO:0000313" key="8">
    <source>
        <dbReference type="Proteomes" id="UP000005250"/>
    </source>
</evidence>
<dbReference type="eggNOG" id="COG3028">
    <property type="taxonomic scope" value="Bacteria"/>
</dbReference>
<dbReference type="PANTHER" id="PTHR38101:SF1">
    <property type="entry name" value="UPF0307 PROTEIN YJGA"/>
    <property type="match status" value="1"/>
</dbReference>
<dbReference type="GO" id="GO:1902626">
    <property type="term" value="P:assembly of large subunit precursor of preribosome"/>
    <property type="evidence" value="ECO:0007669"/>
    <property type="project" value="UniProtKB-UniRule"/>
</dbReference>
<accession>A0A0T7CPE8</accession>
<gene>
    <name evidence="5" type="primary">darP</name>
    <name evidence="7" type="ordered locus">BN118_2875</name>
</gene>
<feature type="region of interest" description="Disordered" evidence="6">
    <location>
        <begin position="22"/>
        <end position="45"/>
    </location>
</feature>
<dbReference type="GO" id="GO:0019843">
    <property type="term" value="F:rRNA binding"/>
    <property type="evidence" value="ECO:0007669"/>
    <property type="project" value="UniProtKB-UniRule"/>
</dbReference>
<keyword evidence="4 5" id="KW-0694">RNA-binding</keyword>
<dbReference type="KEGG" id="bper:BN118_2875"/>
<dbReference type="GO" id="GO:0043022">
    <property type="term" value="F:ribosome binding"/>
    <property type="evidence" value="ECO:0007669"/>
    <property type="project" value="UniProtKB-UniRule"/>
</dbReference>
<feature type="compositionally biased region" description="Acidic residues" evidence="6">
    <location>
        <begin position="31"/>
        <end position="40"/>
    </location>
</feature>
<keyword evidence="8" id="KW-1185">Reference proteome</keyword>
<dbReference type="NCBIfam" id="NF003593">
    <property type="entry name" value="PRK05255.1-1"/>
    <property type="match status" value="1"/>
</dbReference>
<sequence length="205" mass="23254">MTIAVQFAETVIIAKSVSTQFPMSSHSQEPVGEENFDDSEYDRPNKSQVKREMHALLDLGKELVELSPERLRQLPLEERLYEAIREAQRTTGRAGRRRQIHFVGKLMRSAPAEAIRAQLDTWRNGSREETAAMHRLEALRERLLTDDDALTAVLQRNPDADIQHLRALICAARKEAAANAALSQGQEPQRKQYRALFQALKNLSA</sequence>
<keyword evidence="3 5" id="KW-0699">rRNA-binding</keyword>